<dbReference type="Gene3D" id="2.20.25.240">
    <property type="match status" value="1"/>
</dbReference>
<gene>
    <name evidence="1" type="ORF">GPM918_LOCUS4119</name>
    <name evidence="2" type="ORF">SRO942_LOCUS4119</name>
</gene>
<organism evidence="1 3">
    <name type="scientific">Didymodactylos carnosus</name>
    <dbReference type="NCBI Taxonomy" id="1234261"/>
    <lineage>
        <taxon>Eukaryota</taxon>
        <taxon>Metazoa</taxon>
        <taxon>Spiralia</taxon>
        <taxon>Gnathifera</taxon>
        <taxon>Rotifera</taxon>
        <taxon>Eurotatoria</taxon>
        <taxon>Bdelloidea</taxon>
        <taxon>Philodinida</taxon>
        <taxon>Philodinidae</taxon>
        <taxon>Didymodactylos</taxon>
    </lineage>
</organism>
<dbReference type="EMBL" id="CAJNOQ010000539">
    <property type="protein sequence ID" value="CAF0812712.1"/>
    <property type="molecule type" value="Genomic_DNA"/>
</dbReference>
<evidence type="ECO:0000313" key="2">
    <source>
        <dbReference type="EMBL" id="CAF3598514.1"/>
    </source>
</evidence>
<evidence type="ECO:0000313" key="3">
    <source>
        <dbReference type="Proteomes" id="UP000663829"/>
    </source>
</evidence>
<dbReference type="OrthoDB" id="9997302at2759"/>
<proteinExistence type="predicted"/>
<dbReference type="EMBL" id="CAJOBC010000539">
    <property type="protein sequence ID" value="CAF3598514.1"/>
    <property type="molecule type" value="Genomic_DNA"/>
</dbReference>
<evidence type="ECO:0000313" key="1">
    <source>
        <dbReference type="EMBL" id="CAF0812712.1"/>
    </source>
</evidence>
<sequence length="220" mass="25162">MSAEFVESIHGKRRLCYLGYRYSLKCKNQNDSEYWVCVKCNATATSYSDSSVLVRDAHTHLPDGTDMEILQIRKTLKHEVIEESGPIDRIVEEAYHAANRQSQSNNLIINLPSIHIMKDTLQKQRRKTRPPIPQSIEQLPYPLPDVYCKTTKDELFLLYGGSLGGTRSLVFCVVQVITDECLIYGNVVTKLWQSYDDGRIDIPAFLKAAGMRYFQRPPKS</sequence>
<dbReference type="AlphaFoldDB" id="A0A813TCR1"/>
<dbReference type="Proteomes" id="UP000681722">
    <property type="component" value="Unassembled WGS sequence"/>
</dbReference>
<accession>A0A813TCR1</accession>
<name>A0A813TCR1_9BILA</name>
<keyword evidence="3" id="KW-1185">Reference proteome</keyword>
<comment type="caution">
    <text evidence="1">The sequence shown here is derived from an EMBL/GenBank/DDBJ whole genome shotgun (WGS) entry which is preliminary data.</text>
</comment>
<evidence type="ECO:0008006" key="4">
    <source>
        <dbReference type="Google" id="ProtNLM"/>
    </source>
</evidence>
<reference evidence="1" key="1">
    <citation type="submission" date="2021-02" db="EMBL/GenBank/DDBJ databases">
        <authorList>
            <person name="Nowell W R."/>
        </authorList>
    </citation>
    <scope>NUCLEOTIDE SEQUENCE</scope>
</reference>
<dbReference type="Proteomes" id="UP000663829">
    <property type="component" value="Unassembled WGS sequence"/>
</dbReference>
<protein>
    <recommendedName>
        <fullName evidence="4">FLYWCH-type domain-containing protein</fullName>
    </recommendedName>
</protein>